<accession>A0A392VLR5</accession>
<dbReference type="EMBL" id="LXQA011190143">
    <property type="protein sequence ID" value="MCI88329.1"/>
    <property type="molecule type" value="Genomic_DNA"/>
</dbReference>
<organism evidence="2 3">
    <name type="scientific">Trifolium medium</name>
    <dbReference type="NCBI Taxonomy" id="97028"/>
    <lineage>
        <taxon>Eukaryota</taxon>
        <taxon>Viridiplantae</taxon>
        <taxon>Streptophyta</taxon>
        <taxon>Embryophyta</taxon>
        <taxon>Tracheophyta</taxon>
        <taxon>Spermatophyta</taxon>
        <taxon>Magnoliopsida</taxon>
        <taxon>eudicotyledons</taxon>
        <taxon>Gunneridae</taxon>
        <taxon>Pentapetalae</taxon>
        <taxon>rosids</taxon>
        <taxon>fabids</taxon>
        <taxon>Fabales</taxon>
        <taxon>Fabaceae</taxon>
        <taxon>Papilionoideae</taxon>
        <taxon>50 kb inversion clade</taxon>
        <taxon>NPAAA clade</taxon>
        <taxon>Hologalegina</taxon>
        <taxon>IRL clade</taxon>
        <taxon>Trifolieae</taxon>
        <taxon>Trifolium</taxon>
    </lineage>
</organism>
<evidence type="ECO:0000256" key="1">
    <source>
        <dbReference type="SAM" id="MobiDB-lite"/>
    </source>
</evidence>
<reference evidence="2 3" key="1">
    <citation type="journal article" date="2018" name="Front. Plant Sci.">
        <title>Red Clover (Trifolium pratense) and Zigzag Clover (T. medium) - A Picture of Genomic Similarities and Differences.</title>
        <authorList>
            <person name="Dluhosova J."/>
            <person name="Istvanek J."/>
            <person name="Nedelnik J."/>
            <person name="Repkova J."/>
        </authorList>
    </citation>
    <scope>NUCLEOTIDE SEQUENCE [LARGE SCALE GENOMIC DNA]</scope>
    <source>
        <strain evidence="3">cv. 10/8</strain>
        <tissue evidence="2">Leaf</tissue>
    </source>
</reference>
<evidence type="ECO:0000313" key="3">
    <source>
        <dbReference type="Proteomes" id="UP000265520"/>
    </source>
</evidence>
<protein>
    <submittedName>
        <fullName evidence="2">Uncharacterized protein</fullName>
    </submittedName>
</protein>
<proteinExistence type="predicted"/>
<feature type="region of interest" description="Disordered" evidence="1">
    <location>
        <begin position="1"/>
        <end position="20"/>
    </location>
</feature>
<name>A0A392VLR5_9FABA</name>
<feature type="non-terminal residue" evidence="2">
    <location>
        <position position="1"/>
    </location>
</feature>
<dbReference type="AlphaFoldDB" id="A0A392VLR5"/>
<sequence>GQEEGFYSSTSRASEEEETHKRWEYQIWSWKFFQSTTTRTTTTSSHYLSIFFSSSTSKFAAME</sequence>
<evidence type="ECO:0000313" key="2">
    <source>
        <dbReference type="EMBL" id="MCI88329.1"/>
    </source>
</evidence>
<comment type="caution">
    <text evidence="2">The sequence shown here is derived from an EMBL/GenBank/DDBJ whole genome shotgun (WGS) entry which is preliminary data.</text>
</comment>
<dbReference type="Proteomes" id="UP000265520">
    <property type="component" value="Unassembled WGS sequence"/>
</dbReference>
<keyword evidence="3" id="KW-1185">Reference proteome</keyword>